<dbReference type="AlphaFoldDB" id="A0A9Q0SYK0"/>
<gene>
    <name evidence="2" type="ORF">OIU85_005183</name>
</gene>
<evidence type="ECO:0000256" key="1">
    <source>
        <dbReference type="SAM" id="MobiDB-lite"/>
    </source>
</evidence>
<reference evidence="2" key="2">
    <citation type="journal article" date="2023" name="Int. J. Mol. Sci.">
        <title>De Novo Assembly and Annotation of 11 Diverse Shrub Willow (Salix) Genomes Reveals Novel Gene Organization in Sex-Linked Regions.</title>
        <authorList>
            <person name="Hyden B."/>
            <person name="Feng K."/>
            <person name="Yates T.B."/>
            <person name="Jawdy S."/>
            <person name="Cereghino C."/>
            <person name="Smart L.B."/>
            <person name="Muchero W."/>
        </authorList>
    </citation>
    <scope>NUCLEOTIDE SEQUENCE [LARGE SCALE GENOMIC DNA]</scope>
    <source>
        <tissue evidence="2">Shoot tip</tissue>
    </source>
</reference>
<evidence type="ECO:0000313" key="2">
    <source>
        <dbReference type="EMBL" id="KAJ6694472.1"/>
    </source>
</evidence>
<dbReference type="EMBL" id="JAPFFL010000011">
    <property type="protein sequence ID" value="KAJ6694472.1"/>
    <property type="molecule type" value="Genomic_DNA"/>
</dbReference>
<evidence type="ECO:0000313" key="3">
    <source>
        <dbReference type="Proteomes" id="UP001151529"/>
    </source>
</evidence>
<dbReference type="Proteomes" id="UP001151529">
    <property type="component" value="Chromosome 13"/>
</dbReference>
<keyword evidence="3" id="KW-1185">Reference proteome</keyword>
<name>A0A9Q0SYK0_SALVM</name>
<sequence>MISMMNNVKDEGDSFEDLQKMFVEMVGGNGAGFELNDDQTSTKRARVNASRGNAAKRARVNASKGNAAKRGSSCC</sequence>
<dbReference type="OrthoDB" id="10250354at2759"/>
<feature type="region of interest" description="Disordered" evidence="1">
    <location>
        <begin position="33"/>
        <end position="75"/>
    </location>
</feature>
<reference evidence="2" key="1">
    <citation type="submission" date="2022-11" db="EMBL/GenBank/DDBJ databases">
        <authorList>
            <person name="Hyden B.L."/>
            <person name="Feng K."/>
            <person name="Yates T."/>
            <person name="Jawdy S."/>
            <person name="Smart L.B."/>
            <person name="Muchero W."/>
        </authorList>
    </citation>
    <scope>NUCLEOTIDE SEQUENCE</scope>
    <source>
        <tissue evidence="2">Shoot tip</tissue>
    </source>
</reference>
<proteinExistence type="predicted"/>
<comment type="caution">
    <text evidence="2">The sequence shown here is derived from an EMBL/GenBank/DDBJ whole genome shotgun (WGS) entry which is preliminary data.</text>
</comment>
<accession>A0A9Q0SYK0</accession>
<organism evidence="2 3">
    <name type="scientific">Salix viminalis</name>
    <name type="common">Common osier</name>
    <name type="synonym">Basket willow</name>
    <dbReference type="NCBI Taxonomy" id="40686"/>
    <lineage>
        <taxon>Eukaryota</taxon>
        <taxon>Viridiplantae</taxon>
        <taxon>Streptophyta</taxon>
        <taxon>Embryophyta</taxon>
        <taxon>Tracheophyta</taxon>
        <taxon>Spermatophyta</taxon>
        <taxon>Magnoliopsida</taxon>
        <taxon>eudicotyledons</taxon>
        <taxon>Gunneridae</taxon>
        <taxon>Pentapetalae</taxon>
        <taxon>rosids</taxon>
        <taxon>fabids</taxon>
        <taxon>Malpighiales</taxon>
        <taxon>Salicaceae</taxon>
        <taxon>Saliceae</taxon>
        <taxon>Salix</taxon>
    </lineage>
</organism>
<protein>
    <submittedName>
        <fullName evidence="2">Uncharacterized protein</fullName>
    </submittedName>
</protein>